<gene>
    <name evidence="4" type="ORF">GCM10022255_006750</name>
</gene>
<evidence type="ECO:0000313" key="5">
    <source>
        <dbReference type="Proteomes" id="UP001500620"/>
    </source>
</evidence>
<reference evidence="5" key="1">
    <citation type="journal article" date="2019" name="Int. J. Syst. Evol. Microbiol.">
        <title>The Global Catalogue of Microorganisms (GCM) 10K type strain sequencing project: providing services to taxonomists for standard genome sequencing and annotation.</title>
        <authorList>
            <consortium name="The Broad Institute Genomics Platform"/>
            <consortium name="The Broad Institute Genome Sequencing Center for Infectious Disease"/>
            <person name="Wu L."/>
            <person name="Ma J."/>
        </authorList>
    </citation>
    <scope>NUCLEOTIDE SEQUENCE [LARGE SCALE GENOMIC DNA]</scope>
    <source>
        <strain evidence="5">JCM 17441</strain>
    </source>
</reference>
<feature type="transmembrane region" description="Helical" evidence="2">
    <location>
        <begin position="132"/>
        <end position="150"/>
    </location>
</feature>
<evidence type="ECO:0000259" key="3">
    <source>
        <dbReference type="PROSITE" id="PS50125"/>
    </source>
</evidence>
<evidence type="ECO:0000313" key="4">
    <source>
        <dbReference type="EMBL" id="GAA4244282.1"/>
    </source>
</evidence>
<dbReference type="EMBL" id="BAABAT010000001">
    <property type="protein sequence ID" value="GAA4244282.1"/>
    <property type="molecule type" value="Genomic_DNA"/>
</dbReference>
<comment type="caution">
    <text evidence="4">The sequence shown here is derived from an EMBL/GenBank/DDBJ whole genome shotgun (WGS) entry which is preliminary data.</text>
</comment>
<dbReference type="Pfam" id="PF00211">
    <property type="entry name" value="Guanylate_cyc"/>
    <property type="match status" value="1"/>
</dbReference>
<dbReference type="InterPro" id="IPR029787">
    <property type="entry name" value="Nucleotide_cyclase"/>
</dbReference>
<keyword evidence="2" id="KW-0812">Transmembrane</keyword>
<comment type="similarity">
    <text evidence="1">Belongs to the adenylyl cyclase class-3 family.</text>
</comment>
<keyword evidence="2" id="KW-1133">Transmembrane helix</keyword>
<dbReference type="RefSeq" id="WP_345120969.1">
    <property type="nucleotide sequence ID" value="NZ_BAABAT010000001.1"/>
</dbReference>
<dbReference type="PANTHER" id="PTHR43081:SF1">
    <property type="entry name" value="ADENYLATE CYCLASE, TERMINAL-DIFFERENTIATION SPECIFIC"/>
    <property type="match status" value="1"/>
</dbReference>
<proteinExistence type="inferred from homology"/>
<dbReference type="Gene3D" id="3.30.70.1230">
    <property type="entry name" value="Nucleotide cyclase"/>
    <property type="match status" value="1"/>
</dbReference>
<keyword evidence="2" id="KW-0472">Membrane</keyword>
<sequence length="634" mass="68028">MARVVVWATHLALPLAGLWLLLSRPGADVIWQHHETHFWLVLVVAAVNVAIGAAMSVAARRRGDGRLFLVSLVFLAAAGFLLAHALATPGVLIGHPNAGFDQAMAVGLIIGAVLAVLSSLRLPARITRWQLWLRNALGLALFAWIVPSLLDVPPFSNQTQIRDVEGPLVWAAWVAVALYVAAAVRFFILYRRTPGAVLISVVTAFALLAEAMVAVTLADKWRLSWWEWHLILTAAFLFVGYSAYVQYRREGSAAGLFDGIAMAETTRRIRKQYEDALEELVSALQDSERGAAPERLAARMAERFGLTEKQAEVLDRAAAALVAERELSERLGALVAVGEQARVGAGEEEFLRGARAAVAGSFGTVDISLIHDGRMEPVEGALPLTVKGQLAGAVTIPSTTRPELRQTLANQLSIGLENARLYGELATLFRQYMSPDVAAALLADPDQAALGGRLVDVTALFADLRGFTTFSEAVEPGDIVEMLNRYHGVAVPCILDNGGTIVQFVGDALLALFNAPARQEDHEARAVRAALQMQEAVRGIAEGHPDWPRFRVGANTGPALVGNIGSELLRGFNAMGDAVNVAARLQTIAEPGQVVIGGATYDAVADRVTATPLGDLEVKGRRQTVRAYAVENLV</sequence>
<dbReference type="InterPro" id="IPR001054">
    <property type="entry name" value="A/G_cyclase"/>
</dbReference>
<feature type="transmembrane region" description="Helical" evidence="2">
    <location>
        <begin position="195"/>
        <end position="216"/>
    </location>
</feature>
<feature type="transmembrane region" description="Helical" evidence="2">
    <location>
        <begin position="99"/>
        <end position="120"/>
    </location>
</feature>
<protein>
    <recommendedName>
        <fullName evidence="3">Guanylate cyclase domain-containing protein</fullName>
    </recommendedName>
</protein>
<name>A0ABP8CWN6_9ACTN</name>
<dbReference type="SUPFAM" id="SSF55073">
    <property type="entry name" value="Nucleotide cyclase"/>
    <property type="match status" value="1"/>
</dbReference>
<feature type="domain" description="Guanylate cyclase" evidence="3">
    <location>
        <begin position="458"/>
        <end position="586"/>
    </location>
</feature>
<keyword evidence="5" id="KW-1185">Reference proteome</keyword>
<evidence type="ECO:0000256" key="1">
    <source>
        <dbReference type="ARBA" id="ARBA00005381"/>
    </source>
</evidence>
<feature type="transmembrane region" description="Helical" evidence="2">
    <location>
        <begin position="228"/>
        <end position="247"/>
    </location>
</feature>
<dbReference type="CDD" id="cd07302">
    <property type="entry name" value="CHD"/>
    <property type="match status" value="1"/>
</dbReference>
<dbReference type="SMART" id="SM00044">
    <property type="entry name" value="CYCc"/>
    <property type="match status" value="1"/>
</dbReference>
<feature type="transmembrane region" description="Helical" evidence="2">
    <location>
        <begin position="37"/>
        <end position="55"/>
    </location>
</feature>
<feature type="transmembrane region" description="Helical" evidence="2">
    <location>
        <begin position="67"/>
        <end position="87"/>
    </location>
</feature>
<evidence type="ECO:0000256" key="2">
    <source>
        <dbReference type="SAM" id="Phobius"/>
    </source>
</evidence>
<dbReference type="Proteomes" id="UP001500620">
    <property type="component" value="Unassembled WGS sequence"/>
</dbReference>
<dbReference type="InterPro" id="IPR050697">
    <property type="entry name" value="Adenylyl/Guanylyl_Cyclase_3/4"/>
</dbReference>
<dbReference type="PROSITE" id="PS50125">
    <property type="entry name" value="GUANYLATE_CYCLASE_2"/>
    <property type="match status" value="1"/>
</dbReference>
<dbReference type="PANTHER" id="PTHR43081">
    <property type="entry name" value="ADENYLATE CYCLASE, TERMINAL-DIFFERENTIATION SPECIFIC-RELATED"/>
    <property type="match status" value="1"/>
</dbReference>
<organism evidence="4 5">
    <name type="scientific">Dactylosporangium darangshiense</name>
    <dbReference type="NCBI Taxonomy" id="579108"/>
    <lineage>
        <taxon>Bacteria</taxon>
        <taxon>Bacillati</taxon>
        <taxon>Actinomycetota</taxon>
        <taxon>Actinomycetes</taxon>
        <taxon>Micromonosporales</taxon>
        <taxon>Micromonosporaceae</taxon>
        <taxon>Dactylosporangium</taxon>
    </lineage>
</organism>
<accession>A0ABP8CWN6</accession>
<feature type="transmembrane region" description="Helical" evidence="2">
    <location>
        <begin position="170"/>
        <end position="188"/>
    </location>
</feature>